<proteinExistence type="predicted"/>
<dbReference type="Proteomes" id="UP000286701">
    <property type="component" value="Unassembled WGS sequence"/>
</dbReference>
<dbReference type="OrthoDB" id="9785375at2"/>
<protein>
    <submittedName>
        <fullName evidence="1">Glycosyltransferase</fullName>
    </submittedName>
</protein>
<dbReference type="SUPFAM" id="SSF53448">
    <property type="entry name" value="Nucleotide-diphospho-sugar transferases"/>
    <property type="match status" value="1"/>
</dbReference>
<keyword evidence="1" id="KW-0808">Transferase</keyword>
<reference evidence="1 2" key="1">
    <citation type="submission" date="2019-01" db="EMBL/GenBank/DDBJ databases">
        <title>Mucilaginibacter antarcticum sp. nov., isolated from antarctic soil.</title>
        <authorList>
            <person name="Yan Y.-Q."/>
            <person name="Du Z.-J."/>
        </authorList>
    </citation>
    <scope>NUCLEOTIDE SEQUENCE [LARGE SCALE GENOMIC DNA]</scope>
    <source>
        <strain evidence="1 2">F01003</strain>
    </source>
</reference>
<evidence type="ECO:0000313" key="2">
    <source>
        <dbReference type="Proteomes" id="UP000286701"/>
    </source>
</evidence>
<dbReference type="InterPro" id="IPR029044">
    <property type="entry name" value="Nucleotide-diphossugar_trans"/>
</dbReference>
<dbReference type="EMBL" id="SBIW01000008">
    <property type="protein sequence ID" value="RWY49288.1"/>
    <property type="molecule type" value="Genomic_DNA"/>
</dbReference>
<evidence type="ECO:0000313" key="1">
    <source>
        <dbReference type="EMBL" id="RWY49288.1"/>
    </source>
</evidence>
<dbReference type="GO" id="GO:0016740">
    <property type="term" value="F:transferase activity"/>
    <property type="evidence" value="ECO:0007669"/>
    <property type="project" value="UniProtKB-KW"/>
</dbReference>
<sequence length="306" mass="35445">MSSPAPIALFVYNRPDHTRRTISYLQKNLLAEESRLFIFCDGAKTEADKTNVDEVRQLARQTTGFKAVKVIERKQNLGLADSIIAGVTQLAAEYGKVIVFEDDLLSSPHTLQYFNDGLLRYAKNEQVMHLSAYMFDLKDKNLPETFFFRAAFSWGWATWARAWNHFEPDADKLIAQFDKEKIDNFSINHSMNFWKQILDFKAGRNNSWAIRWYASVFLNNGLTLNPLHSLVHNIGHDGSGTHSNIENTYRVQIAQKRVTYFPDVIKEDKKAYEAIKYFLKNRKGSLFNRGLQFLKQLKGKYLRKNS</sequence>
<dbReference type="AlphaFoldDB" id="A0A3S3W668"/>
<dbReference type="Gene3D" id="3.90.550.10">
    <property type="entry name" value="Spore Coat Polysaccharide Biosynthesis Protein SpsA, Chain A"/>
    <property type="match status" value="1"/>
</dbReference>
<organism evidence="1 2">
    <name type="scientific">Mucilaginibacter gilvus</name>
    <dbReference type="NCBI Taxonomy" id="2305909"/>
    <lineage>
        <taxon>Bacteria</taxon>
        <taxon>Pseudomonadati</taxon>
        <taxon>Bacteroidota</taxon>
        <taxon>Sphingobacteriia</taxon>
        <taxon>Sphingobacteriales</taxon>
        <taxon>Sphingobacteriaceae</taxon>
        <taxon>Mucilaginibacter</taxon>
    </lineage>
</organism>
<accession>A0A3S3W668</accession>
<gene>
    <name evidence="1" type="ORF">EPL05_17920</name>
</gene>
<name>A0A3S3W668_9SPHI</name>
<comment type="caution">
    <text evidence="1">The sequence shown here is derived from an EMBL/GenBank/DDBJ whole genome shotgun (WGS) entry which is preliminary data.</text>
</comment>
<keyword evidence="2" id="KW-1185">Reference proteome</keyword>